<gene>
    <name evidence="13" type="ORF">DWZ98_04040</name>
</gene>
<comment type="pathway">
    <text evidence="2">Cofactor biosynthesis; NAD(+) biosynthesis; iminoaspartate from L-aspartate (oxidase route): step 1/1.</text>
</comment>
<comment type="catalytic activity">
    <reaction evidence="11">
        <text>L-aspartate + O2 = iminosuccinate + H2O2</text>
        <dbReference type="Rhea" id="RHEA:25876"/>
        <dbReference type="ChEBI" id="CHEBI:15379"/>
        <dbReference type="ChEBI" id="CHEBI:16240"/>
        <dbReference type="ChEBI" id="CHEBI:29991"/>
        <dbReference type="ChEBI" id="CHEBI:77875"/>
        <dbReference type="EC" id="1.4.3.16"/>
    </reaction>
    <physiologicalReaction direction="left-to-right" evidence="11">
        <dbReference type="Rhea" id="RHEA:25877"/>
    </physiologicalReaction>
</comment>
<evidence type="ECO:0000256" key="10">
    <source>
        <dbReference type="ARBA" id="ARBA00030386"/>
    </source>
</evidence>
<dbReference type="Proteomes" id="UP000283325">
    <property type="component" value="Unassembled WGS sequence"/>
</dbReference>
<evidence type="ECO:0000313" key="14">
    <source>
        <dbReference type="Proteomes" id="UP000283325"/>
    </source>
</evidence>
<dbReference type="EC" id="1.4.3.16" evidence="4"/>
<sequence length="409" mass="45756">MNQTDNMKNVSNSKENNLQADVVIVGTGVGGCFSALNLSEDLSIIMITKSDLESSDSFLAQGGICVLHDDDDYDSYFEDTMRAGHYENRKESVDIMIRGSQDVIHDLIGYGVDFAKEDGKLLYTREGAHSRPRILFHEDITGKEITSKLLAQIKTRKNIQIMEYTTMTDILISQGACAGIEAETSDHKKIYIHADQTIFASGGIGGRYKHSTNFPHLTGDAIDIAKKHGIRLEHLDYVQIHPTTLYSKKPGRRFLISESVRGEGALLYDKNGNRFVDELLPRDVVTKAIQEQMKKDGTDHVWLSLEKIPKEIILSHFPNIYQHCLEEGYDATKEWIPVVPAQHYFMGGIWVDSDSHTSMPNLYAVGETSCNGVHGKNRLASNSLLESLVFAKRAARKIMSEKQMNKATA</sequence>
<dbReference type="InterPro" id="IPR027477">
    <property type="entry name" value="Succ_DH/fumarate_Rdtase_cat_sf"/>
</dbReference>
<dbReference type="NCBIfam" id="NF004820">
    <property type="entry name" value="PRK06175.1"/>
    <property type="match status" value="1"/>
</dbReference>
<accession>A0A415N473</accession>
<evidence type="ECO:0000256" key="4">
    <source>
        <dbReference type="ARBA" id="ARBA00012173"/>
    </source>
</evidence>
<dbReference type="SUPFAM" id="SSF51905">
    <property type="entry name" value="FAD/NAD(P)-binding domain"/>
    <property type="match status" value="1"/>
</dbReference>
<dbReference type="FunFam" id="3.90.700.10:FF:000002">
    <property type="entry name" value="L-aspartate oxidase"/>
    <property type="match status" value="1"/>
</dbReference>
<name>A0A415N473_9FIRM</name>
<dbReference type="UniPathway" id="UPA00253">
    <property type="reaction ID" value="UER00326"/>
</dbReference>
<dbReference type="GO" id="GO:0008734">
    <property type="term" value="F:L-aspartate oxidase activity"/>
    <property type="evidence" value="ECO:0007669"/>
    <property type="project" value="UniProtKB-EC"/>
</dbReference>
<evidence type="ECO:0000256" key="6">
    <source>
        <dbReference type="ARBA" id="ARBA00022630"/>
    </source>
</evidence>
<evidence type="ECO:0000256" key="11">
    <source>
        <dbReference type="ARBA" id="ARBA00048305"/>
    </source>
</evidence>
<feature type="domain" description="FAD-dependent oxidoreductase 2 FAD-binding" evidence="12">
    <location>
        <begin position="21"/>
        <end position="384"/>
    </location>
</feature>
<dbReference type="RefSeq" id="WP_118426994.1">
    <property type="nucleotide sequence ID" value="NZ_JAQDGW010000001.1"/>
</dbReference>
<organism evidence="13 14">
    <name type="scientific">Dorea formicigenerans</name>
    <dbReference type="NCBI Taxonomy" id="39486"/>
    <lineage>
        <taxon>Bacteria</taxon>
        <taxon>Bacillati</taxon>
        <taxon>Bacillota</taxon>
        <taxon>Clostridia</taxon>
        <taxon>Lachnospirales</taxon>
        <taxon>Lachnospiraceae</taxon>
        <taxon>Dorea</taxon>
    </lineage>
</organism>
<dbReference type="Pfam" id="PF00890">
    <property type="entry name" value="FAD_binding_2"/>
    <property type="match status" value="1"/>
</dbReference>
<proteinExistence type="inferred from homology"/>
<dbReference type="Gene3D" id="3.50.50.60">
    <property type="entry name" value="FAD/NAD(P)-binding domain"/>
    <property type="match status" value="1"/>
</dbReference>
<dbReference type="GO" id="GO:0034628">
    <property type="term" value="P:'de novo' NAD+ biosynthetic process from L-aspartate"/>
    <property type="evidence" value="ECO:0007669"/>
    <property type="project" value="TreeGrafter"/>
</dbReference>
<evidence type="ECO:0000256" key="5">
    <source>
        <dbReference type="ARBA" id="ARBA00021901"/>
    </source>
</evidence>
<protein>
    <recommendedName>
        <fullName evidence="5">L-aspartate oxidase</fullName>
        <ecNumber evidence="4">1.4.3.16</ecNumber>
    </recommendedName>
    <alternativeName>
        <fullName evidence="10">Quinolinate synthase B</fullName>
    </alternativeName>
</protein>
<comment type="similarity">
    <text evidence="3">Belongs to the FAD-dependent oxidoreductase 2 family. NadB subfamily.</text>
</comment>
<reference evidence="13 14" key="1">
    <citation type="submission" date="2018-08" db="EMBL/GenBank/DDBJ databases">
        <title>A genome reference for cultivated species of the human gut microbiota.</title>
        <authorList>
            <person name="Zou Y."/>
            <person name="Xue W."/>
            <person name="Luo G."/>
        </authorList>
    </citation>
    <scope>NUCLEOTIDE SEQUENCE [LARGE SCALE GENOMIC DNA]</scope>
    <source>
        <strain evidence="13 14">AF36-1BH</strain>
    </source>
</reference>
<keyword evidence="9 13" id="KW-0560">Oxidoreductase</keyword>
<evidence type="ECO:0000313" key="13">
    <source>
        <dbReference type="EMBL" id="RHL89984.1"/>
    </source>
</evidence>
<evidence type="ECO:0000256" key="9">
    <source>
        <dbReference type="ARBA" id="ARBA00023002"/>
    </source>
</evidence>
<keyword evidence="8" id="KW-0274">FAD</keyword>
<comment type="caution">
    <text evidence="13">The sequence shown here is derived from an EMBL/GenBank/DDBJ whole genome shotgun (WGS) entry which is preliminary data.</text>
</comment>
<dbReference type="PANTHER" id="PTHR42716">
    <property type="entry name" value="L-ASPARTATE OXIDASE"/>
    <property type="match status" value="1"/>
</dbReference>
<evidence type="ECO:0000259" key="12">
    <source>
        <dbReference type="Pfam" id="PF00890"/>
    </source>
</evidence>
<dbReference type="InterPro" id="IPR036188">
    <property type="entry name" value="FAD/NAD-bd_sf"/>
</dbReference>
<keyword evidence="6" id="KW-0285">Flavoprotein</keyword>
<dbReference type="InterPro" id="IPR003953">
    <property type="entry name" value="FAD-dep_OxRdtase_2_FAD-bd"/>
</dbReference>
<keyword evidence="7" id="KW-0662">Pyridine nucleotide biosynthesis</keyword>
<dbReference type="PANTHER" id="PTHR42716:SF2">
    <property type="entry name" value="L-ASPARTATE OXIDASE, CHLOROPLASTIC"/>
    <property type="match status" value="1"/>
</dbReference>
<evidence type="ECO:0000256" key="8">
    <source>
        <dbReference type="ARBA" id="ARBA00022827"/>
    </source>
</evidence>
<evidence type="ECO:0000256" key="2">
    <source>
        <dbReference type="ARBA" id="ARBA00004950"/>
    </source>
</evidence>
<dbReference type="GO" id="GO:0033765">
    <property type="term" value="F:steroid dehydrogenase activity, acting on the CH-CH group of donors"/>
    <property type="evidence" value="ECO:0007669"/>
    <property type="project" value="UniProtKB-ARBA"/>
</dbReference>
<evidence type="ECO:0000256" key="7">
    <source>
        <dbReference type="ARBA" id="ARBA00022642"/>
    </source>
</evidence>
<comment type="cofactor">
    <cofactor evidence="1">
        <name>FAD</name>
        <dbReference type="ChEBI" id="CHEBI:57692"/>
    </cofactor>
</comment>
<evidence type="ECO:0000256" key="1">
    <source>
        <dbReference type="ARBA" id="ARBA00001974"/>
    </source>
</evidence>
<dbReference type="InterPro" id="IPR005288">
    <property type="entry name" value="NadB"/>
</dbReference>
<dbReference type="Gene3D" id="3.90.700.10">
    <property type="entry name" value="Succinate dehydrogenase/fumarate reductase flavoprotein, catalytic domain"/>
    <property type="match status" value="1"/>
</dbReference>
<dbReference type="PRINTS" id="PR00368">
    <property type="entry name" value="FADPNR"/>
</dbReference>
<dbReference type="SUPFAM" id="SSF56425">
    <property type="entry name" value="Succinate dehydrogenase/fumarate reductase flavoprotein, catalytic domain"/>
    <property type="match status" value="1"/>
</dbReference>
<dbReference type="AlphaFoldDB" id="A0A415N473"/>
<dbReference type="EMBL" id="QRPD01000002">
    <property type="protein sequence ID" value="RHL89984.1"/>
    <property type="molecule type" value="Genomic_DNA"/>
</dbReference>
<evidence type="ECO:0000256" key="3">
    <source>
        <dbReference type="ARBA" id="ARBA00008562"/>
    </source>
</evidence>